<sequence>MSKFDDIRPFYDQEVNDALLSVAKHPMMKALMQFTFPEKDEQFWLEQFKDIHSISDFQNQFISQTVRQILKQSSEGLSTSGFDQLDKDVAYLFISSHRDIVLDTSLLNLVLLDRGLVMTSSAIGDNLVQKTFLHVLAKLNRNFLVQRGLPIREQLNSSMVMSEYIYTLLNKENRSVWIAQREGRTKDGNDATQQGVLKMLAMAAGDEPLTDFFKKLKIVPLSISYEYDPTDVLKMPQLMAKSRNEVYVKDKGEDFATMLSGVLGQKKRIHLHAGDVLNTEFDEIMSKFENKNKQLQAIAQVIDDSIIQNYKLWPTNFIAYDLLNGTNEYSDHYTEDEKMLFGRRMEMRIDISDAVLKNSFLAMYANPVVNKMKYS</sequence>
<evidence type="ECO:0000313" key="1">
    <source>
        <dbReference type="EMBL" id="MBK1896194.1"/>
    </source>
</evidence>
<reference evidence="2" key="1">
    <citation type="submission" date="2021-01" db="EMBL/GenBank/DDBJ databases">
        <title>Genome public.</title>
        <authorList>
            <person name="Liu C."/>
            <person name="Sun Q."/>
        </authorList>
    </citation>
    <scope>NUCLEOTIDE SEQUENCE [LARGE SCALE GENOMIC DNA]</scope>
    <source>
        <strain evidence="2">YIM B02567</strain>
    </source>
</reference>
<name>A0ABS1FVE9_9FLAO</name>
<keyword evidence="2" id="KW-1185">Reference proteome</keyword>
<evidence type="ECO:0000313" key="2">
    <source>
        <dbReference type="Proteomes" id="UP000628669"/>
    </source>
</evidence>
<comment type="caution">
    <text evidence="1">The sequence shown here is derived from an EMBL/GenBank/DDBJ whole genome shotgun (WGS) entry which is preliminary data.</text>
</comment>
<accession>A0ABS1FVE9</accession>
<dbReference type="SUPFAM" id="SSF69593">
    <property type="entry name" value="Glycerol-3-phosphate (1)-acyltransferase"/>
    <property type="match status" value="1"/>
</dbReference>
<dbReference type="GO" id="GO:0016746">
    <property type="term" value="F:acyltransferase activity"/>
    <property type="evidence" value="ECO:0007669"/>
    <property type="project" value="UniProtKB-KW"/>
</dbReference>
<gene>
    <name evidence="1" type="ORF">JHL15_10560</name>
</gene>
<dbReference type="PANTHER" id="PTHR30068:SF3">
    <property type="entry name" value="PHOSPHOLIPID_GLYCEROL ACYLTRANSFERASE DOMAIN-CONTAINING PROTEIN"/>
    <property type="match status" value="1"/>
</dbReference>
<keyword evidence="1" id="KW-0808">Transferase</keyword>
<keyword evidence="1" id="KW-0012">Acyltransferase</keyword>
<dbReference type="PANTHER" id="PTHR30068">
    <property type="entry name" value="URONATE ISOMERASE"/>
    <property type="match status" value="1"/>
</dbReference>
<organism evidence="1 2">
    <name type="scientific">Chryseobacterium paridis</name>
    <dbReference type="NCBI Taxonomy" id="2800328"/>
    <lineage>
        <taxon>Bacteria</taxon>
        <taxon>Pseudomonadati</taxon>
        <taxon>Bacteroidota</taxon>
        <taxon>Flavobacteriia</taxon>
        <taxon>Flavobacteriales</taxon>
        <taxon>Weeksellaceae</taxon>
        <taxon>Chryseobacterium group</taxon>
        <taxon>Chryseobacterium</taxon>
    </lineage>
</organism>
<dbReference type="RefSeq" id="WP_200245619.1">
    <property type="nucleotide sequence ID" value="NZ_JAENHK010000010.1"/>
</dbReference>
<dbReference type="Proteomes" id="UP000628669">
    <property type="component" value="Unassembled WGS sequence"/>
</dbReference>
<proteinExistence type="predicted"/>
<protein>
    <submittedName>
        <fullName evidence="1">1-acyl-sn-glycerol-3-phosphate acyltransferase</fullName>
    </submittedName>
</protein>
<dbReference type="EMBL" id="JAENHK010000010">
    <property type="protein sequence ID" value="MBK1896194.1"/>
    <property type="molecule type" value="Genomic_DNA"/>
</dbReference>